<evidence type="ECO:0000313" key="8">
    <source>
        <dbReference type="Proteomes" id="UP000504638"/>
    </source>
</evidence>
<organism evidence="7">
    <name type="scientific">Eremomyces bilateralis CBS 781.70</name>
    <dbReference type="NCBI Taxonomy" id="1392243"/>
    <lineage>
        <taxon>Eukaryota</taxon>
        <taxon>Fungi</taxon>
        <taxon>Dikarya</taxon>
        <taxon>Ascomycota</taxon>
        <taxon>Pezizomycotina</taxon>
        <taxon>Dothideomycetes</taxon>
        <taxon>Dothideomycetes incertae sedis</taxon>
        <taxon>Eremomycetales</taxon>
        <taxon>Eremomycetaceae</taxon>
        <taxon>Eremomyces</taxon>
    </lineage>
</organism>
<evidence type="ECO:0000256" key="4">
    <source>
        <dbReference type="ARBA" id="ARBA00022917"/>
    </source>
</evidence>
<keyword evidence="4 5" id="KW-0648">Protein biosynthesis</keyword>
<dbReference type="PANTHER" id="PTHR11960:SF66">
    <property type="entry name" value="EUKARYOTIC TRANSLATION INITIATION FACTOR 4E TYPE 3"/>
    <property type="match status" value="1"/>
</dbReference>
<dbReference type="GO" id="GO:0006417">
    <property type="term" value="P:regulation of translation"/>
    <property type="evidence" value="ECO:0007669"/>
    <property type="project" value="UniProtKB-KW"/>
</dbReference>
<dbReference type="GO" id="GO:0003743">
    <property type="term" value="F:translation initiation factor activity"/>
    <property type="evidence" value="ECO:0007669"/>
    <property type="project" value="UniProtKB-KW"/>
</dbReference>
<feature type="region of interest" description="Disordered" evidence="6">
    <location>
        <begin position="1"/>
        <end position="23"/>
    </location>
</feature>
<accession>A0A6G1GAW8</accession>
<dbReference type="EMBL" id="ML975152">
    <property type="protein sequence ID" value="KAF1815215.1"/>
    <property type="molecule type" value="Genomic_DNA"/>
</dbReference>
<dbReference type="Gene3D" id="3.30.760.10">
    <property type="entry name" value="RNA Cap, Translation Initiation Factor Eif4e"/>
    <property type="match status" value="1"/>
</dbReference>
<protein>
    <submittedName>
        <fullName evidence="7 9">Translation initiation factor eIF4e</fullName>
    </submittedName>
</protein>
<dbReference type="PANTHER" id="PTHR11960">
    <property type="entry name" value="EUKARYOTIC TRANSLATION INITIATION FACTOR 4E RELATED"/>
    <property type="match status" value="1"/>
</dbReference>
<evidence type="ECO:0000313" key="7">
    <source>
        <dbReference type="EMBL" id="KAF1815215.1"/>
    </source>
</evidence>
<dbReference type="Proteomes" id="UP000504638">
    <property type="component" value="Unplaced"/>
</dbReference>
<evidence type="ECO:0000256" key="5">
    <source>
        <dbReference type="RuleBase" id="RU004374"/>
    </source>
</evidence>
<keyword evidence="3 5" id="KW-0694">RNA-binding</keyword>
<dbReference type="InterPro" id="IPR001040">
    <property type="entry name" value="TIF_eIF_4E"/>
</dbReference>
<dbReference type="AlphaFoldDB" id="A0A6G1GAW8"/>
<reference evidence="7 9" key="1">
    <citation type="submission" date="2020-01" db="EMBL/GenBank/DDBJ databases">
        <authorList>
            <consortium name="DOE Joint Genome Institute"/>
            <person name="Haridas S."/>
            <person name="Albert R."/>
            <person name="Binder M."/>
            <person name="Bloem J."/>
            <person name="Labutti K."/>
            <person name="Salamov A."/>
            <person name="Andreopoulos B."/>
            <person name="Baker S.E."/>
            <person name="Barry K."/>
            <person name="Bills G."/>
            <person name="Bluhm B.H."/>
            <person name="Cannon C."/>
            <person name="Castanera R."/>
            <person name="Culley D.E."/>
            <person name="Daum C."/>
            <person name="Ezra D."/>
            <person name="Gonzalez J.B."/>
            <person name="Henrissat B."/>
            <person name="Kuo A."/>
            <person name="Liang C."/>
            <person name="Lipzen A."/>
            <person name="Lutzoni F."/>
            <person name="Magnuson J."/>
            <person name="Mondo S."/>
            <person name="Nolan M."/>
            <person name="Ohm R."/>
            <person name="Pangilinan J."/>
            <person name="Park H.-J."/>
            <person name="Ramirez L."/>
            <person name="Alfaro M."/>
            <person name="Sun H."/>
            <person name="Tritt A."/>
            <person name="Yoshinaga Y."/>
            <person name="Zwiers L.-H."/>
            <person name="Turgeon B.G."/>
            <person name="Goodwin S.B."/>
            <person name="Spatafora J.W."/>
            <person name="Crous P.W."/>
            <person name="Grigoriev I.V."/>
        </authorList>
    </citation>
    <scope>NUCLEOTIDE SEQUENCE</scope>
    <source>
        <strain evidence="7 9">CBS 781.70</strain>
    </source>
</reference>
<evidence type="ECO:0000256" key="3">
    <source>
        <dbReference type="ARBA" id="ARBA00022884"/>
    </source>
</evidence>
<dbReference type="SUPFAM" id="SSF55418">
    <property type="entry name" value="eIF4e-like"/>
    <property type="match status" value="1"/>
</dbReference>
<proteinExistence type="inferred from homology"/>
<feature type="compositionally biased region" description="Polar residues" evidence="6">
    <location>
        <begin position="11"/>
        <end position="23"/>
    </location>
</feature>
<dbReference type="OrthoDB" id="17977at2759"/>
<dbReference type="GeneID" id="54418566"/>
<sequence length="227" mass="25915">MKNLPVESESDAASTQSPARGKQMRTNLLQKLRAPPLVHGWEFWHDRQGRKKPEDTAATVEGSYEDRLVKLHTIADVREFWEVFNNFDISTLPLRDSIHLFHKGVKPLWEDPRNVKGGAWTFRVPKDKAKAFWQEISLMAIGEVLQEAVASKRTTFIDDICGISLSVRFTSMLVSIWNRDADHKEGVDGILKTVLDQLPEDLVVKESSYFYKRHSDHSGFAPKGVEQ</sequence>
<evidence type="ECO:0000256" key="2">
    <source>
        <dbReference type="ARBA" id="ARBA00022845"/>
    </source>
</evidence>
<dbReference type="Pfam" id="PF01652">
    <property type="entry name" value="IF4E"/>
    <property type="match status" value="1"/>
</dbReference>
<name>A0A6G1GAW8_9PEZI</name>
<evidence type="ECO:0000256" key="1">
    <source>
        <dbReference type="ARBA" id="ARBA00022540"/>
    </source>
</evidence>
<reference evidence="9" key="2">
    <citation type="submission" date="2020-04" db="EMBL/GenBank/DDBJ databases">
        <authorList>
            <consortium name="NCBI Genome Project"/>
        </authorList>
    </citation>
    <scope>NUCLEOTIDE SEQUENCE</scope>
    <source>
        <strain evidence="9">CBS 781.70</strain>
    </source>
</reference>
<dbReference type="RefSeq" id="XP_033536846.1">
    <property type="nucleotide sequence ID" value="XM_033677996.1"/>
</dbReference>
<dbReference type="InterPro" id="IPR023398">
    <property type="entry name" value="TIF_eIF4e-like"/>
</dbReference>
<evidence type="ECO:0000313" key="9">
    <source>
        <dbReference type="RefSeq" id="XP_033536846.1"/>
    </source>
</evidence>
<evidence type="ECO:0000256" key="6">
    <source>
        <dbReference type="SAM" id="MobiDB-lite"/>
    </source>
</evidence>
<keyword evidence="1 5" id="KW-0396">Initiation factor</keyword>
<comment type="similarity">
    <text evidence="5">Belongs to the eukaryotic initiation factor 4E family.</text>
</comment>
<reference evidence="9" key="3">
    <citation type="submission" date="2025-04" db="UniProtKB">
        <authorList>
            <consortium name="RefSeq"/>
        </authorList>
    </citation>
    <scope>IDENTIFICATION</scope>
    <source>
        <strain evidence="9">CBS 781.70</strain>
    </source>
</reference>
<dbReference type="GO" id="GO:0000340">
    <property type="term" value="F:RNA 7-methylguanosine cap binding"/>
    <property type="evidence" value="ECO:0007669"/>
    <property type="project" value="TreeGrafter"/>
</dbReference>
<dbReference type="GO" id="GO:0016281">
    <property type="term" value="C:eukaryotic translation initiation factor 4F complex"/>
    <property type="evidence" value="ECO:0007669"/>
    <property type="project" value="TreeGrafter"/>
</dbReference>
<keyword evidence="2" id="KW-0810">Translation regulation</keyword>
<gene>
    <name evidence="7 9" type="ORF">P152DRAFT_447455</name>
</gene>
<keyword evidence="8" id="KW-1185">Reference proteome</keyword>